<evidence type="ECO:0000256" key="5">
    <source>
        <dbReference type="RuleBase" id="RU362057"/>
    </source>
</evidence>
<dbReference type="GO" id="GO:0080044">
    <property type="term" value="F:quercetin 7-O-glucosyltransferase activity"/>
    <property type="evidence" value="ECO:0007669"/>
    <property type="project" value="TreeGrafter"/>
</dbReference>
<keyword evidence="3 4" id="KW-0808">Transferase</keyword>
<keyword evidence="7" id="KW-1185">Reference proteome</keyword>
<sequence>MSNSSASPSTLHQALRSRHYRSKMSSAAISRPHAAILSYPAAGQVNPMLDLAKLLHSQGFRVTFINTELAHHRALENGGRHALLASESFRFEAIPVGYSSSASDSFDVKELDSSVRETGAAPIGELLQKLSSSMDAPPITCVISNFLMTFAVDAERLGVPHLVFWTTSACSLLGSLQLQELIQRGYIPLKDHDCITNGYLDTTIDWIPGMREMRLRDLSGFIRTTDLDDHFLKAEMEGVDCALKASGLILNTFDHMESQVLDVLKSSFPRIYTVGPVLRLLNQIKENPENSLRLSLWEEDHRWKEWLNTQKDASVIYVSFGSLTTLTSEQLTEFAWGLADSNHPFMWIIRPNLLKGSSDAALPEEFIEETEGRSFFAGWCHQSEVLSHPSIGGFLTHGGWNSMLESLCGGVPIICWPGFADQYTNCRYACEEWRIGMEIDQQVKREHIKDLVVELMEGERGEQIRKNVMKWKKLTEQATAQGGSSYTHLERLVKDMNETMEKNSIHDNRRHDLEMEQLLY</sequence>
<evidence type="ECO:0000256" key="1">
    <source>
        <dbReference type="ARBA" id="ARBA00009995"/>
    </source>
</evidence>
<dbReference type="PANTHER" id="PTHR11926">
    <property type="entry name" value="GLUCOSYL/GLUCURONOSYL TRANSFERASES"/>
    <property type="match status" value="1"/>
</dbReference>
<keyword evidence="2 4" id="KW-0328">Glycosyltransferase</keyword>
<dbReference type="SUPFAM" id="SSF53756">
    <property type="entry name" value="UDP-Glycosyltransferase/glycogen phosphorylase"/>
    <property type="match status" value="1"/>
</dbReference>
<dbReference type="GO" id="GO:0080043">
    <property type="term" value="F:quercetin 3-O-glucosyltransferase activity"/>
    <property type="evidence" value="ECO:0007669"/>
    <property type="project" value="TreeGrafter"/>
</dbReference>
<evidence type="ECO:0000256" key="2">
    <source>
        <dbReference type="ARBA" id="ARBA00022676"/>
    </source>
</evidence>
<dbReference type="EMBL" id="CP097505">
    <property type="protein sequence ID" value="URD92162.1"/>
    <property type="molecule type" value="Genomic_DNA"/>
</dbReference>
<gene>
    <name evidence="6" type="ORF">MUK42_00279</name>
</gene>
<dbReference type="FunFam" id="3.40.50.2000:FF:000065">
    <property type="entry name" value="Glycosyltransferase"/>
    <property type="match status" value="1"/>
</dbReference>
<evidence type="ECO:0000256" key="4">
    <source>
        <dbReference type="RuleBase" id="RU003718"/>
    </source>
</evidence>
<organism evidence="6 7">
    <name type="scientific">Musa troglodytarum</name>
    <name type="common">fe'i banana</name>
    <dbReference type="NCBI Taxonomy" id="320322"/>
    <lineage>
        <taxon>Eukaryota</taxon>
        <taxon>Viridiplantae</taxon>
        <taxon>Streptophyta</taxon>
        <taxon>Embryophyta</taxon>
        <taxon>Tracheophyta</taxon>
        <taxon>Spermatophyta</taxon>
        <taxon>Magnoliopsida</taxon>
        <taxon>Liliopsida</taxon>
        <taxon>Zingiberales</taxon>
        <taxon>Musaceae</taxon>
        <taxon>Musa</taxon>
    </lineage>
</organism>
<dbReference type="OrthoDB" id="5835829at2759"/>
<dbReference type="InterPro" id="IPR002213">
    <property type="entry name" value="UDP_glucos_trans"/>
</dbReference>
<dbReference type="FunFam" id="3.40.50.2000:FF:000027">
    <property type="entry name" value="Glycosyltransferase"/>
    <property type="match status" value="1"/>
</dbReference>
<dbReference type="Pfam" id="PF00201">
    <property type="entry name" value="UDPGT"/>
    <property type="match status" value="1"/>
</dbReference>
<dbReference type="Proteomes" id="UP001055439">
    <property type="component" value="Chromosome 3"/>
</dbReference>
<reference evidence="6" key="1">
    <citation type="submission" date="2022-05" db="EMBL/GenBank/DDBJ databases">
        <title>The Musa troglodytarum L. genome provides insights into the mechanism of non-climacteric behaviour and enrichment of carotenoids.</title>
        <authorList>
            <person name="Wang J."/>
        </authorList>
    </citation>
    <scope>NUCLEOTIDE SEQUENCE</scope>
    <source>
        <tissue evidence="6">Leaf</tissue>
    </source>
</reference>
<dbReference type="EC" id="2.4.1.-" evidence="5"/>
<dbReference type="AlphaFoldDB" id="A0A9E7JS59"/>
<dbReference type="PANTHER" id="PTHR11926:SF1498">
    <property type="entry name" value="GLYCOSYLTRANSFERASE"/>
    <property type="match status" value="1"/>
</dbReference>
<name>A0A9E7JS59_9LILI</name>
<evidence type="ECO:0000256" key="3">
    <source>
        <dbReference type="ARBA" id="ARBA00022679"/>
    </source>
</evidence>
<proteinExistence type="inferred from homology"/>
<comment type="similarity">
    <text evidence="1 4">Belongs to the UDP-glycosyltransferase family.</text>
</comment>
<dbReference type="InterPro" id="IPR035595">
    <property type="entry name" value="UDP_glycos_trans_CS"/>
</dbReference>
<dbReference type="Gene3D" id="3.40.50.2000">
    <property type="entry name" value="Glycogen Phosphorylase B"/>
    <property type="match status" value="2"/>
</dbReference>
<dbReference type="PROSITE" id="PS00375">
    <property type="entry name" value="UDPGT"/>
    <property type="match status" value="1"/>
</dbReference>
<dbReference type="CDD" id="cd03784">
    <property type="entry name" value="GT1_Gtf-like"/>
    <property type="match status" value="1"/>
</dbReference>
<evidence type="ECO:0000313" key="7">
    <source>
        <dbReference type="Proteomes" id="UP001055439"/>
    </source>
</evidence>
<evidence type="ECO:0000313" key="6">
    <source>
        <dbReference type="EMBL" id="URD92162.1"/>
    </source>
</evidence>
<protein>
    <recommendedName>
        <fullName evidence="5">Glycosyltransferase</fullName>
        <ecNumber evidence="5">2.4.1.-</ecNumber>
    </recommendedName>
</protein>
<accession>A0A9E7JS59</accession>